<reference evidence="1 2" key="1">
    <citation type="journal article" date="2015" name="Genome Announc.">
        <title>Expanding the biotechnology potential of lactobacilli through comparative genomics of 213 strains and associated genera.</title>
        <authorList>
            <person name="Sun Z."/>
            <person name="Harris H.M."/>
            <person name="McCann A."/>
            <person name="Guo C."/>
            <person name="Argimon S."/>
            <person name="Zhang W."/>
            <person name="Yang X."/>
            <person name="Jeffery I.B."/>
            <person name="Cooney J.C."/>
            <person name="Kagawa T.F."/>
            <person name="Liu W."/>
            <person name="Song Y."/>
            <person name="Salvetti E."/>
            <person name="Wrobel A."/>
            <person name="Rasinkangas P."/>
            <person name="Parkhill J."/>
            <person name="Rea M.C."/>
            <person name="O'Sullivan O."/>
            <person name="Ritari J."/>
            <person name="Douillard F.P."/>
            <person name="Paul Ross R."/>
            <person name="Yang R."/>
            <person name="Briner A.E."/>
            <person name="Felis G.E."/>
            <person name="de Vos W.M."/>
            <person name="Barrangou R."/>
            <person name="Klaenhammer T.R."/>
            <person name="Caufield P.W."/>
            <person name="Cui Y."/>
            <person name="Zhang H."/>
            <person name="O'Toole P.W."/>
        </authorList>
    </citation>
    <scope>NUCLEOTIDE SEQUENCE [LARGE SCALE GENOMIC DNA]</scope>
    <source>
        <strain evidence="1 2">DSM 16761</strain>
    </source>
</reference>
<dbReference type="OrthoDB" id="9949103at2"/>
<dbReference type="eggNOG" id="ENOG5032PCC">
    <property type="taxonomic scope" value="Bacteria"/>
</dbReference>
<dbReference type="RefSeq" id="WP_056938155.1">
    <property type="nucleotide sequence ID" value="NZ_AZFU01000004.1"/>
</dbReference>
<name>A0A0R1VMV9_9LACO</name>
<dbReference type="EMBL" id="AZFU01000004">
    <property type="protein sequence ID" value="KRM06701.1"/>
    <property type="molecule type" value="Genomic_DNA"/>
</dbReference>
<evidence type="ECO:0000313" key="2">
    <source>
        <dbReference type="Proteomes" id="UP000051307"/>
    </source>
</evidence>
<sequence>MSVISLDNFKKFNNEKELKFPGIETTWKVTFDDKYRTEAAFVASKIEKMYKEQQSSDLEDKLLAMTDSARKKALEKQLGDYKDACIEGINTLLHDGKAGQQLYDHFGHSTEVLAQIIEAINEAADKTLTLDNDRQALSKYDAEN</sequence>
<dbReference type="AlphaFoldDB" id="A0A0R1VMV9"/>
<proteinExistence type="predicted"/>
<gene>
    <name evidence="1" type="ORF">FC59_GL001617</name>
</gene>
<evidence type="ECO:0000313" key="1">
    <source>
        <dbReference type="EMBL" id="KRM06701.1"/>
    </source>
</evidence>
<dbReference type="Proteomes" id="UP000051307">
    <property type="component" value="Unassembled WGS sequence"/>
</dbReference>
<protein>
    <submittedName>
        <fullName evidence="1">Uncharacterized protein</fullName>
    </submittedName>
</protein>
<accession>A0A0R1VMV9</accession>
<organism evidence="1 2">
    <name type="scientific">Lactobacillus kitasatonis DSM 16761 = JCM 1039</name>
    <dbReference type="NCBI Taxonomy" id="1423767"/>
    <lineage>
        <taxon>Bacteria</taxon>
        <taxon>Bacillati</taxon>
        <taxon>Bacillota</taxon>
        <taxon>Bacilli</taxon>
        <taxon>Lactobacillales</taxon>
        <taxon>Lactobacillaceae</taxon>
        <taxon>Lactobacillus</taxon>
    </lineage>
</organism>
<dbReference type="PATRIC" id="fig|1423767.3.peg.1677"/>
<comment type="caution">
    <text evidence="1">The sequence shown here is derived from an EMBL/GenBank/DDBJ whole genome shotgun (WGS) entry which is preliminary data.</text>
</comment>